<dbReference type="InterPro" id="IPR010280">
    <property type="entry name" value="U5_MeTrfase_fam"/>
</dbReference>
<feature type="binding site" evidence="4">
    <location>
        <position position="307"/>
    </location>
    <ligand>
        <name>S-adenosyl-L-methionine</name>
        <dbReference type="ChEBI" id="CHEBI:59789"/>
    </ligand>
</feature>
<dbReference type="OrthoDB" id="9804590at2"/>
<evidence type="ECO:0000256" key="4">
    <source>
        <dbReference type="PROSITE-ProRule" id="PRU01024"/>
    </source>
</evidence>
<dbReference type="InterPro" id="IPR030390">
    <property type="entry name" value="MeTrfase_TrmA_AS"/>
</dbReference>
<dbReference type="PANTHER" id="PTHR11061:SF30">
    <property type="entry name" value="TRNA (URACIL(54)-C(5))-METHYLTRANSFERASE"/>
    <property type="match status" value="1"/>
</dbReference>
<reference evidence="6 7" key="1">
    <citation type="submission" date="2016-11" db="EMBL/GenBank/DDBJ databases">
        <authorList>
            <person name="Jaros S."/>
            <person name="Januszkiewicz K."/>
            <person name="Wedrychowicz H."/>
        </authorList>
    </citation>
    <scope>NUCLEOTIDE SEQUENCE [LARGE SCALE GENOMIC DNA]</scope>
    <source>
        <strain evidence="6 7">DSM 21120</strain>
    </source>
</reference>
<comment type="similarity">
    <text evidence="4">Belongs to the class I-like SAM-binding methyltransferase superfamily. RNA M5U methyltransferase family.</text>
</comment>
<keyword evidence="1 4" id="KW-0489">Methyltransferase</keyword>
<keyword evidence="3 4" id="KW-0949">S-adenosyl-L-methionine</keyword>
<feature type="active site" evidence="5">
    <location>
        <position position="400"/>
    </location>
</feature>
<evidence type="ECO:0000313" key="6">
    <source>
        <dbReference type="EMBL" id="SHH36963.1"/>
    </source>
</evidence>
<dbReference type="AlphaFoldDB" id="A0A1M5SGE2"/>
<dbReference type="RefSeq" id="WP_073184633.1">
    <property type="nucleotide sequence ID" value="NZ_FQXI01000007.1"/>
</dbReference>
<keyword evidence="2 4" id="KW-0808">Transferase</keyword>
<sequence length="549" mass="63207">MQNKKTIIGTVGKVSFPNKSEIEYDENKIVFKGGILGQEVEIKRVRRSKGKLLNVVQKSKWETEANCVHSEVCGGCTYQNFNYDDEVVYKKNLITNLFEGEGLKLENFEFLGSPNYKHYRNKMEYTFSDEYRDGPLSLGLHMRNKFYEVVNTDECNIVHSDFNVIRAFTRDYFDGTLPPYQKMRHTGTLRHLLIRRSSIGEILINIVTASSEYDFSDYFEELKNLNLEGNIVGLLHTTNDSLSDAIVPEKVDIYFGRDYIYEELLGLKFKVSVFSFFQTNTESAKVLYSMGENMLGDLKGKVLLDLYSGTGTITQILGRNAKRAIGVEIVEEAVESARENVKLNNLENIEFICGDVFQVVKDLDVKPDVIVLDPPRDGINPRAIENIINFNPEEFLYISCNPVTFVRDVQEFLKRGYRIEEIKGLDQFPRTNHVETVVSLSHKNADSHINVNVEFGDEEGQIPIDEIARKAEEYRPSERVTYKIIQEYIENKYNFKVHTAYIAEVKRDLGLPMYDAPNTVEELKQERKHPTPEKVEAIKDALRHFVVIQ</sequence>
<name>A0A1M5SGE2_9FIRM</name>
<feature type="binding site" evidence="4">
    <location>
        <position position="373"/>
    </location>
    <ligand>
        <name>S-adenosyl-L-methionine</name>
        <dbReference type="ChEBI" id="CHEBI:59789"/>
    </ligand>
</feature>
<protein>
    <submittedName>
        <fullName evidence="6">23S rRNA (Uracil-5-)-methyltransferase RumA</fullName>
    </submittedName>
</protein>
<dbReference type="Gene3D" id="2.40.50.1070">
    <property type="match status" value="1"/>
</dbReference>
<dbReference type="SUPFAM" id="SSF53335">
    <property type="entry name" value="S-adenosyl-L-methionine-dependent methyltransferases"/>
    <property type="match status" value="1"/>
</dbReference>
<gene>
    <name evidence="6" type="ORF">SAMN02745245_01168</name>
</gene>
<dbReference type="GO" id="GO:0070041">
    <property type="term" value="F:rRNA (uridine-C5-)-methyltransferase activity"/>
    <property type="evidence" value="ECO:0007669"/>
    <property type="project" value="TreeGrafter"/>
</dbReference>
<proteinExistence type="inferred from homology"/>
<evidence type="ECO:0000256" key="1">
    <source>
        <dbReference type="ARBA" id="ARBA00022603"/>
    </source>
</evidence>
<evidence type="ECO:0000313" key="7">
    <source>
        <dbReference type="Proteomes" id="UP000184032"/>
    </source>
</evidence>
<dbReference type="NCBIfam" id="TIGR00479">
    <property type="entry name" value="rumA"/>
    <property type="match status" value="1"/>
</dbReference>
<evidence type="ECO:0000256" key="3">
    <source>
        <dbReference type="ARBA" id="ARBA00022691"/>
    </source>
</evidence>
<accession>A0A1M5SGE2</accession>
<dbReference type="STRING" id="1120995.SAMN02745245_01168"/>
<dbReference type="Proteomes" id="UP000184032">
    <property type="component" value="Unassembled WGS sequence"/>
</dbReference>
<organism evidence="6 7">
    <name type="scientific">Anaerosphaera aminiphila DSM 21120</name>
    <dbReference type="NCBI Taxonomy" id="1120995"/>
    <lineage>
        <taxon>Bacteria</taxon>
        <taxon>Bacillati</taxon>
        <taxon>Bacillota</taxon>
        <taxon>Tissierellia</taxon>
        <taxon>Tissierellales</taxon>
        <taxon>Peptoniphilaceae</taxon>
        <taxon>Anaerosphaera</taxon>
    </lineage>
</organism>
<feature type="active site" description="Nucleophile" evidence="4">
    <location>
        <position position="400"/>
    </location>
</feature>
<dbReference type="EMBL" id="FQXI01000007">
    <property type="protein sequence ID" value="SHH36963.1"/>
    <property type="molecule type" value="Genomic_DNA"/>
</dbReference>
<evidence type="ECO:0000256" key="5">
    <source>
        <dbReference type="PROSITE-ProRule" id="PRU10015"/>
    </source>
</evidence>
<dbReference type="PROSITE" id="PS01230">
    <property type="entry name" value="TRMA_1"/>
    <property type="match status" value="1"/>
</dbReference>
<dbReference type="CDD" id="cd02440">
    <property type="entry name" value="AdoMet_MTases"/>
    <property type="match status" value="1"/>
</dbReference>
<feature type="binding site" evidence="4">
    <location>
        <position position="278"/>
    </location>
    <ligand>
        <name>S-adenosyl-L-methionine</name>
        <dbReference type="ChEBI" id="CHEBI:59789"/>
    </ligand>
</feature>
<dbReference type="PROSITE" id="PS51687">
    <property type="entry name" value="SAM_MT_RNA_M5U"/>
    <property type="match status" value="1"/>
</dbReference>
<feature type="binding site" evidence="4">
    <location>
        <position position="328"/>
    </location>
    <ligand>
        <name>S-adenosyl-L-methionine</name>
        <dbReference type="ChEBI" id="CHEBI:59789"/>
    </ligand>
</feature>
<dbReference type="Gene3D" id="3.40.50.150">
    <property type="entry name" value="Vaccinia Virus protein VP39"/>
    <property type="match status" value="1"/>
</dbReference>
<dbReference type="GO" id="GO:0070475">
    <property type="term" value="P:rRNA base methylation"/>
    <property type="evidence" value="ECO:0007669"/>
    <property type="project" value="TreeGrafter"/>
</dbReference>
<dbReference type="Pfam" id="PF05958">
    <property type="entry name" value="tRNA_U5-meth_tr"/>
    <property type="match status" value="1"/>
</dbReference>
<keyword evidence="7" id="KW-1185">Reference proteome</keyword>
<dbReference type="InterPro" id="IPR029063">
    <property type="entry name" value="SAM-dependent_MTases_sf"/>
</dbReference>
<evidence type="ECO:0000256" key="2">
    <source>
        <dbReference type="ARBA" id="ARBA00022679"/>
    </source>
</evidence>
<dbReference type="PANTHER" id="PTHR11061">
    <property type="entry name" value="RNA M5U METHYLTRANSFERASE"/>
    <property type="match status" value="1"/>
</dbReference>